<dbReference type="Proteomes" id="UP001195769">
    <property type="component" value="Unassembled WGS sequence"/>
</dbReference>
<dbReference type="GeneID" id="64663771"/>
<keyword evidence="1" id="KW-0732">Signal</keyword>
<organism evidence="2 3">
    <name type="scientific">Suillus fuscotomentosus</name>
    <dbReference type="NCBI Taxonomy" id="1912939"/>
    <lineage>
        <taxon>Eukaryota</taxon>
        <taxon>Fungi</taxon>
        <taxon>Dikarya</taxon>
        <taxon>Basidiomycota</taxon>
        <taxon>Agaricomycotina</taxon>
        <taxon>Agaricomycetes</taxon>
        <taxon>Agaricomycetidae</taxon>
        <taxon>Boletales</taxon>
        <taxon>Suillineae</taxon>
        <taxon>Suillaceae</taxon>
        <taxon>Suillus</taxon>
    </lineage>
</organism>
<evidence type="ECO:0000256" key="1">
    <source>
        <dbReference type="SAM" id="SignalP"/>
    </source>
</evidence>
<evidence type="ECO:0000313" key="3">
    <source>
        <dbReference type="Proteomes" id="UP001195769"/>
    </source>
</evidence>
<feature type="chain" id="PRO_5042120233" evidence="1">
    <location>
        <begin position="17"/>
        <end position="287"/>
    </location>
</feature>
<accession>A0AAD4E7X9</accession>
<dbReference type="RefSeq" id="XP_041226795.1">
    <property type="nucleotide sequence ID" value="XM_041369473.1"/>
</dbReference>
<name>A0AAD4E7X9_9AGAM</name>
<feature type="signal peptide" evidence="1">
    <location>
        <begin position="1"/>
        <end position="16"/>
    </location>
</feature>
<evidence type="ECO:0000313" key="2">
    <source>
        <dbReference type="EMBL" id="KAG1901220.1"/>
    </source>
</evidence>
<sequence>MDGVCVLCTLSITAIAWKDVAPVSPHEDIVCFFDSYGRGYLDAPQVTYDTTLYITQITLFVQPVKRELSNYGLLRQIYLQSINARFTQSPTLFTSKRSTSRTLMFMFHLHAVSRSSTARQISTFQQTSKTSFEFFRSLDLWRVSIDEAYVESRNVSPCQIPATYEVMAFENTLRQIVCGVSTARFSVPHPIIPSVSWLTLCYEGPLTTWLSGNTWLLVHGTVVLFVALNSWRSSVDVFAADTKVLKVSLFPIDAAQRQVISMSADLGTRSSRCAHRGYNQAIPDTTH</sequence>
<reference evidence="2" key="1">
    <citation type="journal article" date="2020" name="New Phytol.">
        <title>Comparative genomics reveals dynamic genome evolution in host specialist ectomycorrhizal fungi.</title>
        <authorList>
            <person name="Lofgren L.A."/>
            <person name="Nguyen N.H."/>
            <person name="Vilgalys R."/>
            <person name="Ruytinx J."/>
            <person name="Liao H.L."/>
            <person name="Branco S."/>
            <person name="Kuo A."/>
            <person name="LaButti K."/>
            <person name="Lipzen A."/>
            <person name="Andreopoulos W."/>
            <person name="Pangilinan J."/>
            <person name="Riley R."/>
            <person name="Hundley H."/>
            <person name="Na H."/>
            <person name="Barry K."/>
            <person name="Grigoriev I.V."/>
            <person name="Stajich J.E."/>
            <person name="Kennedy P.G."/>
        </authorList>
    </citation>
    <scope>NUCLEOTIDE SEQUENCE</scope>
    <source>
        <strain evidence="2">FC203</strain>
    </source>
</reference>
<dbReference type="AlphaFoldDB" id="A0AAD4E7X9"/>
<proteinExistence type="predicted"/>
<dbReference type="EMBL" id="JABBWK010000023">
    <property type="protein sequence ID" value="KAG1901220.1"/>
    <property type="molecule type" value="Genomic_DNA"/>
</dbReference>
<keyword evidence="3" id="KW-1185">Reference proteome</keyword>
<comment type="caution">
    <text evidence="2">The sequence shown here is derived from an EMBL/GenBank/DDBJ whole genome shotgun (WGS) entry which is preliminary data.</text>
</comment>
<gene>
    <name evidence="2" type="ORF">F5891DRAFT_1223931</name>
</gene>
<protein>
    <submittedName>
        <fullName evidence="2">Uncharacterized protein</fullName>
    </submittedName>
</protein>